<evidence type="ECO:0000313" key="10">
    <source>
        <dbReference type="EMBL" id="RHW17734.1"/>
    </source>
</evidence>
<dbReference type="RefSeq" id="WP_118863999.1">
    <property type="nucleotide sequence ID" value="NZ_QWLV01000003.1"/>
</dbReference>
<evidence type="ECO:0000313" key="11">
    <source>
        <dbReference type="Proteomes" id="UP000266693"/>
    </source>
</evidence>
<gene>
    <name evidence="10" type="ORF">D1610_09915</name>
</gene>
<dbReference type="GO" id="GO:0030313">
    <property type="term" value="C:cell envelope"/>
    <property type="evidence" value="ECO:0007669"/>
    <property type="project" value="UniProtKB-SubCell"/>
</dbReference>
<comment type="cofactor">
    <cofactor evidence="1">
        <name>Zn(2+)</name>
        <dbReference type="ChEBI" id="CHEBI:29105"/>
    </cofactor>
</comment>
<dbReference type="Gene3D" id="3.10.450.350">
    <property type="match status" value="1"/>
</dbReference>
<dbReference type="CDD" id="cd12797">
    <property type="entry name" value="M23_peptidase"/>
    <property type="match status" value="1"/>
</dbReference>
<dbReference type="SUPFAM" id="SSF51261">
    <property type="entry name" value="Duplicated hybrid motif"/>
    <property type="match status" value="1"/>
</dbReference>
<evidence type="ECO:0000256" key="7">
    <source>
        <dbReference type="ARBA" id="ARBA00023049"/>
    </source>
</evidence>
<dbReference type="AlphaFoldDB" id="A0A396RMS6"/>
<accession>A0A396RMS6</accession>
<dbReference type="EMBL" id="QWLV01000003">
    <property type="protein sequence ID" value="RHW17734.1"/>
    <property type="molecule type" value="Genomic_DNA"/>
</dbReference>
<evidence type="ECO:0000259" key="8">
    <source>
        <dbReference type="Pfam" id="PF01551"/>
    </source>
</evidence>
<dbReference type="Pfam" id="PF01551">
    <property type="entry name" value="Peptidase_M23"/>
    <property type="match status" value="1"/>
</dbReference>
<evidence type="ECO:0000256" key="3">
    <source>
        <dbReference type="ARBA" id="ARBA00022670"/>
    </source>
</evidence>
<name>A0A396RMS6_9SPHN</name>
<dbReference type="InterPro" id="IPR016047">
    <property type="entry name" value="M23ase_b-sheet_dom"/>
</dbReference>
<keyword evidence="7" id="KW-0482">Metalloprotease</keyword>
<dbReference type="Pfam" id="PF19425">
    <property type="entry name" value="Csd3_N2"/>
    <property type="match status" value="1"/>
</dbReference>
<dbReference type="PANTHER" id="PTHR21666">
    <property type="entry name" value="PEPTIDASE-RELATED"/>
    <property type="match status" value="1"/>
</dbReference>
<reference evidence="10 11" key="1">
    <citation type="submission" date="2018-08" db="EMBL/GenBank/DDBJ databases">
        <title>The multiple taxonomic identification of Sphingomonas gilva.</title>
        <authorList>
            <person name="Zhu D."/>
            <person name="Zheng S."/>
        </authorList>
    </citation>
    <scope>NUCLEOTIDE SEQUENCE [LARGE SCALE GENOMIC DNA]</scope>
    <source>
        <strain evidence="10 11">ZDH117</strain>
    </source>
</reference>
<protein>
    <submittedName>
        <fullName evidence="10">M23 family peptidase</fullName>
    </submittedName>
</protein>
<dbReference type="GO" id="GO:0006508">
    <property type="term" value="P:proteolysis"/>
    <property type="evidence" value="ECO:0007669"/>
    <property type="project" value="UniProtKB-KW"/>
</dbReference>
<comment type="caution">
    <text evidence="10">The sequence shown here is derived from an EMBL/GenBank/DDBJ whole genome shotgun (WGS) entry which is preliminary data.</text>
</comment>
<keyword evidence="6" id="KW-0862">Zinc</keyword>
<comment type="subcellular location">
    <subcellularLocation>
        <location evidence="2">Cell envelope</location>
    </subcellularLocation>
</comment>
<dbReference type="GO" id="GO:0004222">
    <property type="term" value="F:metalloendopeptidase activity"/>
    <property type="evidence" value="ECO:0007669"/>
    <property type="project" value="TreeGrafter"/>
</dbReference>
<dbReference type="InterPro" id="IPR011055">
    <property type="entry name" value="Dup_hybrid_motif"/>
</dbReference>
<keyword evidence="4" id="KW-0479">Metal-binding</keyword>
<dbReference type="Proteomes" id="UP000266693">
    <property type="component" value="Unassembled WGS sequence"/>
</dbReference>
<keyword evidence="5" id="KW-0378">Hydrolase</keyword>
<dbReference type="InterPro" id="IPR050570">
    <property type="entry name" value="Cell_wall_metabolism_enzyme"/>
</dbReference>
<proteinExistence type="predicted"/>
<sequence length="505" mass="54154">MFQRHEHGFGQAGGAAALSLDQIYVPHRQPDTALERLRRTLADTDWTPDLGARIGSREWWRGLVTLTALCGATIALAPEIGEPLAGPTLPQLTASEFDEARAQSFAPLAWGGDTGRRMGATDAVVPLAGTPERPSIELTATLGQGDGFARVLERAGVAKGEARQVADLVSAAVALGDIAPGTRIDITLGRRARRSDPRPLDHLAFRARFDLNLAVERVGGSLQLKRLPIAVDRTPLRIQGRVGASLYRAARAAGAPAKAVEAYLRAMAQHVPVSRIGSDDRFDIIVEHARAETGEVQVGQLIYAGLDRGRKDVRLLRWEQDGRSQFFEASGVGETRGQMVRPVGNVRVSSSFGLRRHPVLGYSRMHKGMDFAAAYGTPIRAATDGTVSFAGRHGGHGKYVKLKHNGSIATGYAHMSRIAVKSGQRVRQGQVIGYVGSTGLSTGPHLHYELYKNGVAVNPKSVSFTTTAQLSGRELANFKSKLSNVLNTRVAGAEAPAEKVEIAAR</sequence>
<dbReference type="InterPro" id="IPR045834">
    <property type="entry name" value="Csd3_N2"/>
</dbReference>
<evidence type="ECO:0000256" key="4">
    <source>
        <dbReference type="ARBA" id="ARBA00022723"/>
    </source>
</evidence>
<dbReference type="Gene3D" id="2.70.70.10">
    <property type="entry name" value="Glucose Permease (Domain IIA)"/>
    <property type="match status" value="1"/>
</dbReference>
<keyword evidence="3" id="KW-0645">Protease</keyword>
<evidence type="ECO:0000259" key="9">
    <source>
        <dbReference type="Pfam" id="PF19425"/>
    </source>
</evidence>
<evidence type="ECO:0000256" key="6">
    <source>
        <dbReference type="ARBA" id="ARBA00022833"/>
    </source>
</evidence>
<evidence type="ECO:0000256" key="1">
    <source>
        <dbReference type="ARBA" id="ARBA00001947"/>
    </source>
</evidence>
<evidence type="ECO:0000256" key="5">
    <source>
        <dbReference type="ARBA" id="ARBA00022801"/>
    </source>
</evidence>
<dbReference type="PANTHER" id="PTHR21666:SF288">
    <property type="entry name" value="CELL DIVISION PROTEIN YTFB"/>
    <property type="match status" value="1"/>
</dbReference>
<feature type="domain" description="Csd3-like second N-terminal" evidence="9">
    <location>
        <begin position="236"/>
        <end position="352"/>
    </location>
</feature>
<feature type="domain" description="M23ase beta-sheet core" evidence="8">
    <location>
        <begin position="364"/>
        <end position="459"/>
    </location>
</feature>
<organism evidence="10 11">
    <name type="scientific">Sphingomonas gilva</name>
    <dbReference type="NCBI Taxonomy" id="2305907"/>
    <lineage>
        <taxon>Bacteria</taxon>
        <taxon>Pseudomonadati</taxon>
        <taxon>Pseudomonadota</taxon>
        <taxon>Alphaproteobacteria</taxon>
        <taxon>Sphingomonadales</taxon>
        <taxon>Sphingomonadaceae</taxon>
        <taxon>Sphingomonas</taxon>
    </lineage>
</organism>
<dbReference type="OrthoDB" id="9815245at2"/>
<dbReference type="GO" id="GO:0046872">
    <property type="term" value="F:metal ion binding"/>
    <property type="evidence" value="ECO:0007669"/>
    <property type="project" value="UniProtKB-KW"/>
</dbReference>
<evidence type="ECO:0000256" key="2">
    <source>
        <dbReference type="ARBA" id="ARBA00004196"/>
    </source>
</evidence>
<keyword evidence="11" id="KW-1185">Reference proteome</keyword>